<accession>A0A4P9YRE7</accession>
<name>A0A4P9YRE7_9FUNG</name>
<dbReference type="EMBL" id="KZ992276">
    <property type="protein sequence ID" value="RKP22304.1"/>
    <property type="molecule type" value="Genomic_DNA"/>
</dbReference>
<dbReference type="AlphaFoldDB" id="A0A4P9YRE7"/>
<protein>
    <submittedName>
        <fullName evidence="2">Uncharacterized protein</fullName>
    </submittedName>
</protein>
<gene>
    <name evidence="2" type="ORF">SYNPS1DRAFT_26003</name>
</gene>
<evidence type="ECO:0000313" key="3">
    <source>
        <dbReference type="Proteomes" id="UP000278143"/>
    </source>
</evidence>
<feature type="transmembrane region" description="Helical" evidence="1">
    <location>
        <begin position="54"/>
        <end position="75"/>
    </location>
</feature>
<organism evidence="2 3">
    <name type="scientific">Syncephalis pseudoplumigaleata</name>
    <dbReference type="NCBI Taxonomy" id="1712513"/>
    <lineage>
        <taxon>Eukaryota</taxon>
        <taxon>Fungi</taxon>
        <taxon>Fungi incertae sedis</taxon>
        <taxon>Zoopagomycota</taxon>
        <taxon>Zoopagomycotina</taxon>
        <taxon>Zoopagomycetes</taxon>
        <taxon>Zoopagales</taxon>
        <taxon>Piptocephalidaceae</taxon>
        <taxon>Syncephalis</taxon>
    </lineage>
</organism>
<dbReference type="OrthoDB" id="420606at2759"/>
<keyword evidence="1" id="KW-1133">Transmembrane helix</keyword>
<evidence type="ECO:0000313" key="2">
    <source>
        <dbReference type="EMBL" id="RKP22304.1"/>
    </source>
</evidence>
<reference evidence="3" key="1">
    <citation type="journal article" date="2018" name="Nat. Microbiol.">
        <title>Leveraging single-cell genomics to expand the fungal tree of life.</title>
        <authorList>
            <person name="Ahrendt S.R."/>
            <person name="Quandt C.A."/>
            <person name="Ciobanu D."/>
            <person name="Clum A."/>
            <person name="Salamov A."/>
            <person name="Andreopoulos B."/>
            <person name="Cheng J.F."/>
            <person name="Woyke T."/>
            <person name="Pelin A."/>
            <person name="Henrissat B."/>
            <person name="Reynolds N.K."/>
            <person name="Benny G.L."/>
            <person name="Smith M.E."/>
            <person name="James T.Y."/>
            <person name="Grigoriev I.V."/>
        </authorList>
    </citation>
    <scope>NUCLEOTIDE SEQUENCE [LARGE SCALE GENOMIC DNA]</scope>
    <source>
        <strain evidence="3">Benny S71-1</strain>
    </source>
</reference>
<evidence type="ECO:0000256" key="1">
    <source>
        <dbReference type="SAM" id="Phobius"/>
    </source>
</evidence>
<feature type="transmembrane region" description="Helical" evidence="1">
    <location>
        <begin position="21"/>
        <end position="42"/>
    </location>
</feature>
<keyword evidence="1" id="KW-0812">Transmembrane</keyword>
<proteinExistence type="predicted"/>
<keyword evidence="3" id="KW-1185">Reference proteome</keyword>
<dbReference type="Proteomes" id="UP000278143">
    <property type="component" value="Unassembled WGS sequence"/>
</dbReference>
<sequence>MAQMHRKPVEITNKSTLVYGLRTLGAVFTMEAMMHYFYVVTISKTHGWSGFTPFQISMTALCMIWLAATFAAQWLECRFE</sequence>
<keyword evidence="1" id="KW-0472">Membrane</keyword>